<feature type="transmembrane region" description="Helical" evidence="1">
    <location>
        <begin position="388"/>
        <end position="406"/>
    </location>
</feature>
<protein>
    <submittedName>
        <fullName evidence="3">Tripartite tricarboxylate transporter permease</fullName>
    </submittedName>
</protein>
<feature type="transmembrane region" description="Helical" evidence="1">
    <location>
        <begin position="318"/>
        <end position="341"/>
    </location>
</feature>
<dbReference type="RefSeq" id="WP_267947087.1">
    <property type="nucleotide sequence ID" value="NZ_CP113264.1"/>
</dbReference>
<feature type="transmembrane region" description="Helical" evidence="1">
    <location>
        <begin position="55"/>
        <end position="71"/>
    </location>
</feature>
<feature type="transmembrane region" description="Helical" evidence="1">
    <location>
        <begin position="353"/>
        <end position="376"/>
    </location>
</feature>
<evidence type="ECO:0000313" key="3">
    <source>
        <dbReference type="EMBL" id="WAE73300.1"/>
    </source>
</evidence>
<dbReference type="PANTHER" id="PTHR35342">
    <property type="entry name" value="TRICARBOXYLIC TRANSPORT PROTEIN"/>
    <property type="match status" value="1"/>
</dbReference>
<feature type="transmembrane region" description="Helical" evidence="1">
    <location>
        <begin position="465"/>
        <end position="483"/>
    </location>
</feature>
<keyword evidence="4" id="KW-1185">Reference proteome</keyword>
<reference evidence="3 4" key="1">
    <citation type="journal article" date="2013" name="Int. J. Syst. Evol. Microbiol.">
        <title>Description of Streptomonospora sediminis sp. nov. and Streptomonospora nanhaiensis sp. nov., and reclassification of Nocardiopsis arabia Hozzein &amp; Goodfellow 2008 as Streptomonospora arabica comb. nov. and emended description of the genus Streptomonospora.</title>
        <authorList>
            <person name="Zhang D.F."/>
            <person name="Pan H.Q."/>
            <person name="He J."/>
            <person name="Zhang X.M."/>
            <person name="Zhang Y.G."/>
            <person name="Klenk H.P."/>
            <person name="Hu J.C."/>
            <person name="Li W.J."/>
        </authorList>
    </citation>
    <scope>NUCLEOTIDE SEQUENCE [LARGE SCALE GENOMIC DNA]</scope>
    <source>
        <strain evidence="3 4">12A09</strain>
    </source>
</reference>
<dbReference type="EMBL" id="CP113264">
    <property type="protein sequence ID" value="WAE73300.1"/>
    <property type="molecule type" value="Genomic_DNA"/>
</dbReference>
<keyword evidence="1" id="KW-0812">Transmembrane</keyword>
<proteinExistence type="predicted"/>
<name>A0ABY6YLY1_9ACTN</name>
<dbReference type="Pfam" id="PF01970">
    <property type="entry name" value="TctA"/>
    <property type="match status" value="1"/>
</dbReference>
<dbReference type="InterPro" id="IPR002823">
    <property type="entry name" value="DUF112_TM"/>
</dbReference>
<accession>A0ABY6YLY1</accession>
<dbReference type="Proteomes" id="UP001156498">
    <property type="component" value="Chromosome"/>
</dbReference>
<dbReference type="PANTHER" id="PTHR35342:SF5">
    <property type="entry name" value="TRICARBOXYLIC TRANSPORT PROTEIN"/>
    <property type="match status" value="1"/>
</dbReference>
<organism evidence="3 4">
    <name type="scientific">Streptomonospora nanhaiensis</name>
    <dbReference type="NCBI Taxonomy" id="1323731"/>
    <lineage>
        <taxon>Bacteria</taxon>
        <taxon>Bacillati</taxon>
        <taxon>Actinomycetota</taxon>
        <taxon>Actinomycetes</taxon>
        <taxon>Streptosporangiales</taxon>
        <taxon>Nocardiopsidaceae</taxon>
        <taxon>Streptomonospora</taxon>
    </lineage>
</organism>
<feature type="transmembrane region" description="Helical" evidence="1">
    <location>
        <begin position="200"/>
        <end position="217"/>
    </location>
</feature>
<keyword evidence="1" id="KW-0472">Membrane</keyword>
<evidence type="ECO:0000256" key="1">
    <source>
        <dbReference type="SAM" id="Phobius"/>
    </source>
</evidence>
<keyword evidence="1" id="KW-1133">Transmembrane helix</keyword>
<feature type="transmembrane region" description="Helical" evidence="1">
    <location>
        <begin position="136"/>
        <end position="156"/>
    </location>
</feature>
<evidence type="ECO:0000313" key="4">
    <source>
        <dbReference type="Proteomes" id="UP001156498"/>
    </source>
</evidence>
<sequence length="506" mass="52104">MSPIVEGFSALLDPMVLLCIAAGALLGMLVGAFPGVTATMAVALASGFTLSLEPLPGLAVLLTIYVAANFGDRVPAILVNTPGTPASIATTFDGYAMARQGRAGLALTSSAFASAWGTLVGVVLLMVAAIPLSRLALNFGPAEMFALVVFGLTMMIGVSGGRIVKGLMAGGLGLLLGAVGRDPITGTPRFTFGLPELSDGIPFIAAIIGLFGIAEVMNQILVHRRGREAEPIKEFGRWFPRRSDWRTMLKPMAIGSGVGGVVGIVPATGGDIAGILGWDQARRASKRPEEFGKGSLEGITAADTSSNATLGGSVTTTLALGLPGDSVMAVMIGSMVVWGIQPGPSLFANQPDLVYSIAGIMLIATVVALVISVLRMRGVAKLLELPQHFLWAVILVFCMVGTYAVNNSVLDVAVMLVFGLVGLFLKRFGIPPGPVVLGLILGGLAEGNLRRALEIGGPENILTSPIALGLLAVSALALVVPPLRTAWGARRARARAASENTTTPAP</sequence>
<evidence type="ECO:0000259" key="2">
    <source>
        <dbReference type="Pfam" id="PF01970"/>
    </source>
</evidence>
<gene>
    <name evidence="3" type="ORF">OUQ99_29850</name>
</gene>
<feature type="transmembrane region" description="Helical" evidence="1">
    <location>
        <begin position="105"/>
        <end position="130"/>
    </location>
</feature>
<feature type="domain" description="DUF112" evidence="2">
    <location>
        <begin position="17"/>
        <end position="437"/>
    </location>
</feature>